<organism evidence="6">
    <name type="scientific">Cladocopium goreaui</name>
    <dbReference type="NCBI Taxonomy" id="2562237"/>
    <lineage>
        <taxon>Eukaryota</taxon>
        <taxon>Sar</taxon>
        <taxon>Alveolata</taxon>
        <taxon>Dinophyceae</taxon>
        <taxon>Suessiales</taxon>
        <taxon>Symbiodiniaceae</taxon>
        <taxon>Cladocopium</taxon>
    </lineage>
</organism>
<keyword evidence="5" id="KW-0732">Signal</keyword>
<dbReference type="AlphaFoldDB" id="A0A9P1D1V8"/>
<dbReference type="OrthoDB" id="10251809at2759"/>
<sequence>MGTLKGLCLIQWLLVVLGGWSRVQELGTRPSGRSVHVATFHGGTAHEFWIHGGSHGDFSEELWVFDFDTGSWEQRQLNQAPMARGDHVAVWDPNGVLWIHGGYNGVHYFNDLWRYSASTWTNIMAPGPSARSQHVAVWDASNRAIWIHGGLFDCTLNQDLWKFDTQQGTWTLLPNSQHQPFARANHVAVWDEVDRAIWIHAGYNRSCGEVKGGLQQDLWRYDTTVGSNNWNLIAMGGPSARAFHVAGWDPTNRALWIHGGFDGGSFCRDLWRFDVENYAWQLIADKEGPSRRFNHAAAFDVTTTSLCVHGGYSDGFLQHDMWCYQWTTTTTSYTTSISSTSSISTSSTVTSTATSTTTLSRSSTSVTSTTSRSSSKTTSSSLTLSTSVTSSSTISHSSTSSSASTSTSTSTTLTFSITSSTSSSTLSTSSSATTSTSSSTSTTTHSTSTSFSHTQTTSTSATSSSTSTSSRSFSSTTTSFSISFTSTSSTSTTSATKSSTSLTISSSTSSTQTSSSSTQTTSSQTQTSSTSSTITMTTSTSSSMTTTTTTPEDLTAVYILCPLLGFAIVALIILSLLYMRRYCKLRRFVVLPVQPSVPYAYVKWPPSPPPVPPPIPIQLPAINTQELIPPPGPFPPSVVPSNPDLPLLLPELCPSSEAVLPRAIEICITVPSDRARDAWAVGPMCVSPAPPIVEVGVVVPRKCSEREVGLAWTSCRRLPGETQTAPQLPTLISIKISQFVLRPIPHLLELYPTSRSACQKVAQQVPVLALVPDLYKCAAGAGRGRPVGRLEPVEIWMSPPAIRHLREGPSLFLRAKLGTLTATHNATPRLPSAIQEPPVLPVRDHGAKVSRSKGSRMVLDEPGIVKRKATKVCACEVSKLTSICLHVSIPRVMQAFHERLQMLPSEPKKVIIRHKGVALSAPPKFQCPSTRKPRQPLGITPPPVLEKPARNPSSALPFGVPVSPASPAPVTTSTNPVDPVEIQAVGSQSPGAPETVPTVPWWIKPPQRQRRPFRL</sequence>
<feature type="region of interest" description="Disordered" evidence="3">
    <location>
        <begin position="983"/>
        <end position="1015"/>
    </location>
</feature>
<dbReference type="EMBL" id="CAMXCT030003083">
    <property type="protein sequence ID" value="CAL4789626.1"/>
    <property type="molecule type" value="Genomic_DNA"/>
</dbReference>
<dbReference type="EMBL" id="CAMXCT020003083">
    <property type="protein sequence ID" value="CAL1155689.1"/>
    <property type="molecule type" value="Genomic_DNA"/>
</dbReference>
<accession>A0A9P1D1V8</accession>
<feature type="region of interest" description="Disordered" evidence="3">
    <location>
        <begin position="502"/>
        <end position="548"/>
    </location>
</feature>
<feature type="region of interest" description="Disordered" evidence="3">
    <location>
        <begin position="420"/>
        <end position="476"/>
    </location>
</feature>
<evidence type="ECO:0000256" key="5">
    <source>
        <dbReference type="SAM" id="SignalP"/>
    </source>
</evidence>
<dbReference type="EMBL" id="CAMXCT010003083">
    <property type="protein sequence ID" value="CAI4002314.1"/>
    <property type="molecule type" value="Genomic_DNA"/>
</dbReference>
<dbReference type="Proteomes" id="UP001152797">
    <property type="component" value="Unassembled WGS sequence"/>
</dbReference>
<dbReference type="InterPro" id="IPR015915">
    <property type="entry name" value="Kelch-typ_b-propeller"/>
</dbReference>
<keyword evidence="2" id="KW-0677">Repeat</keyword>
<protein>
    <submittedName>
        <fullName evidence="8">Mei4-dependent protein 6</fullName>
    </submittedName>
</protein>
<evidence type="ECO:0000313" key="8">
    <source>
        <dbReference type="EMBL" id="CAL4789626.1"/>
    </source>
</evidence>
<feature type="chain" id="PRO_5043270939" evidence="5">
    <location>
        <begin position="19"/>
        <end position="1015"/>
    </location>
</feature>
<dbReference type="PANTHER" id="PTHR46093:SF18">
    <property type="entry name" value="FIBRONECTIN TYPE-III DOMAIN-CONTAINING PROTEIN"/>
    <property type="match status" value="1"/>
</dbReference>
<evidence type="ECO:0000313" key="9">
    <source>
        <dbReference type="Proteomes" id="UP001152797"/>
    </source>
</evidence>
<feature type="signal peptide" evidence="5">
    <location>
        <begin position="1"/>
        <end position="18"/>
    </location>
</feature>
<reference evidence="6" key="1">
    <citation type="submission" date="2022-10" db="EMBL/GenBank/DDBJ databases">
        <authorList>
            <person name="Chen Y."/>
            <person name="Dougan E. K."/>
            <person name="Chan C."/>
            <person name="Rhodes N."/>
            <person name="Thang M."/>
        </authorList>
    </citation>
    <scope>NUCLEOTIDE SEQUENCE</scope>
</reference>
<evidence type="ECO:0000256" key="1">
    <source>
        <dbReference type="ARBA" id="ARBA00022441"/>
    </source>
</evidence>
<feature type="transmembrane region" description="Helical" evidence="4">
    <location>
        <begin position="556"/>
        <end position="578"/>
    </location>
</feature>
<name>A0A9P1D1V8_9DINO</name>
<evidence type="ECO:0000256" key="4">
    <source>
        <dbReference type="SAM" id="Phobius"/>
    </source>
</evidence>
<dbReference type="Pfam" id="PF24681">
    <property type="entry name" value="Kelch_KLHDC2_KLHL20_DRC7"/>
    <property type="match status" value="1"/>
</dbReference>
<keyword evidence="4" id="KW-0812">Transmembrane</keyword>
<proteinExistence type="predicted"/>
<feature type="region of interest" description="Disordered" evidence="3">
    <location>
        <begin position="922"/>
        <end position="960"/>
    </location>
</feature>
<keyword evidence="9" id="KW-1185">Reference proteome</keyword>
<reference evidence="7" key="2">
    <citation type="submission" date="2024-04" db="EMBL/GenBank/DDBJ databases">
        <authorList>
            <person name="Chen Y."/>
            <person name="Shah S."/>
            <person name="Dougan E. K."/>
            <person name="Thang M."/>
            <person name="Chan C."/>
        </authorList>
    </citation>
    <scope>NUCLEOTIDE SEQUENCE [LARGE SCALE GENOMIC DNA]</scope>
</reference>
<dbReference type="PANTHER" id="PTHR46093">
    <property type="entry name" value="ACYL-COA-BINDING DOMAIN-CONTAINING PROTEIN 5"/>
    <property type="match status" value="1"/>
</dbReference>
<keyword evidence="4" id="KW-0472">Membrane</keyword>
<evidence type="ECO:0000256" key="3">
    <source>
        <dbReference type="SAM" id="MobiDB-lite"/>
    </source>
</evidence>
<keyword evidence="4" id="KW-1133">Transmembrane helix</keyword>
<comment type="caution">
    <text evidence="6">The sequence shown here is derived from an EMBL/GenBank/DDBJ whole genome shotgun (WGS) entry which is preliminary data.</text>
</comment>
<dbReference type="SUPFAM" id="SSF117281">
    <property type="entry name" value="Kelch motif"/>
    <property type="match status" value="1"/>
</dbReference>
<evidence type="ECO:0000313" key="7">
    <source>
        <dbReference type="EMBL" id="CAL1155689.1"/>
    </source>
</evidence>
<dbReference type="Gene3D" id="2.120.10.80">
    <property type="entry name" value="Kelch-type beta propeller"/>
    <property type="match status" value="2"/>
</dbReference>
<evidence type="ECO:0000313" key="6">
    <source>
        <dbReference type="EMBL" id="CAI4002314.1"/>
    </source>
</evidence>
<gene>
    <name evidence="6" type="ORF">C1SCF055_LOCUS28278</name>
</gene>
<evidence type="ECO:0000256" key="2">
    <source>
        <dbReference type="ARBA" id="ARBA00022737"/>
    </source>
</evidence>
<keyword evidence="1" id="KW-0880">Kelch repeat</keyword>